<feature type="region of interest" description="Disordered" evidence="1">
    <location>
        <begin position="57"/>
        <end position="92"/>
    </location>
</feature>
<name>A0AAV4FCT0_9GAST</name>
<protein>
    <submittedName>
        <fullName evidence="2">Uncharacterized protein</fullName>
    </submittedName>
</protein>
<organism evidence="2 3">
    <name type="scientific">Elysia marginata</name>
    <dbReference type="NCBI Taxonomy" id="1093978"/>
    <lineage>
        <taxon>Eukaryota</taxon>
        <taxon>Metazoa</taxon>
        <taxon>Spiralia</taxon>
        <taxon>Lophotrochozoa</taxon>
        <taxon>Mollusca</taxon>
        <taxon>Gastropoda</taxon>
        <taxon>Heterobranchia</taxon>
        <taxon>Euthyneura</taxon>
        <taxon>Panpulmonata</taxon>
        <taxon>Sacoglossa</taxon>
        <taxon>Placobranchoidea</taxon>
        <taxon>Plakobranchidae</taxon>
        <taxon>Elysia</taxon>
    </lineage>
</organism>
<evidence type="ECO:0000256" key="1">
    <source>
        <dbReference type="SAM" id="MobiDB-lite"/>
    </source>
</evidence>
<comment type="caution">
    <text evidence="2">The sequence shown here is derived from an EMBL/GenBank/DDBJ whole genome shotgun (WGS) entry which is preliminary data.</text>
</comment>
<dbReference type="AlphaFoldDB" id="A0AAV4FCT0"/>
<gene>
    <name evidence="2" type="ORF">ElyMa_005656000</name>
</gene>
<dbReference type="Proteomes" id="UP000762676">
    <property type="component" value="Unassembled WGS sequence"/>
</dbReference>
<evidence type="ECO:0000313" key="2">
    <source>
        <dbReference type="EMBL" id="GFR70585.1"/>
    </source>
</evidence>
<reference evidence="2 3" key="1">
    <citation type="journal article" date="2021" name="Elife">
        <title>Chloroplast acquisition without the gene transfer in kleptoplastic sea slugs, Plakobranchus ocellatus.</title>
        <authorList>
            <person name="Maeda T."/>
            <person name="Takahashi S."/>
            <person name="Yoshida T."/>
            <person name="Shimamura S."/>
            <person name="Takaki Y."/>
            <person name="Nagai Y."/>
            <person name="Toyoda A."/>
            <person name="Suzuki Y."/>
            <person name="Arimoto A."/>
            <person name="Ishii H."/>
            <person name="Satoh N."/>
            <person name="Nishiyama T."/>
            <person name="Hasebe M."/>
            <person name="Maruyama T."/>
            <person name="Minagawa J."/>
            <person name="Obokata J."/>
            <person name="Shigenobu S."/>
        </authorList>
    </citation>
    <scope>NUCLEOTIDE SEQUENCE [LARGE SCALE GENOMIC DNA]</scope>
</reference>
<proteinExistence type="predicted"/>
<feature type="compositionally biased region" description="Basic and acidic residues" evidence="1">
    <location>
        <begin position="180"/>
        <end position="192"/>
    </location>
</feature>
<feature type="region of interest" description="Disordered" evidence="1">
    <location>
        <begin position="121"/>
        <end position="207"/>
    </location>
</feature>
<dbReference type="EMBL" id="BMAT01011332">
    <property type="protein sequence ID" value="GFR70585.1"/>
    <property type="molecule type" value="Genomic_DNA"/>
</dbReference>
<accession>A0AAV4FCT0</accession>
<feature type="compositionally biased region" description="Basic and acidic residues" evidence="1">
    <location>
        <begin position="70"/>
        <end position="86"/>
    </location>
</feature>
<evidence type="ECO:0000313" key="3">
    <source>
        <dbReference type="Proteomes" id="UP000762676"/>
    </source>
</evidence>
<keyword evidence="3" id="KW-1185">Reference proteome</keyword>
<sequence length="207" mass="22568">MIELGLKFGIQDHVMDGVEFKIRIMVTVTLIFFVKKKIKPIIKGTRTKALRVNVSNRGNIGDVDDDGGDDDKVKDSVDNDNSKDVGEDLDPVASRLPVNGLATENSPKIASHIGVIVHAPEIKENNYDDDDDKDDERDSVNDVDGDGDRGDNSYSLRGGSDPGPSGALVPGQTCGHRQPHPSDQHQKEKHQPEQALSYMDDSNVISP</sequence>
<feature type="compositionally biased region" description="Basic and acidic residues" evidence="1">
    <location>
        <begin position="136"/>
        <end position="151"/>
    </location>
</feature>